<evidence type="ECO:0000313" key="5">
    <source>
        <dbReference type="Proteomes" id="UP000008783"/>
    </source>
</evidence>
<reference evidence="5" key="2">
    <citation type="journal article" date="2011" name="Proc. Natl. Acad. Sci. U.S.A.">
        <title>Obligate biotrophy features unraveled by the genomic analysis of rust fungi.</title>
        <authorList>
            <person name="Duplessis S."/>
            <person name="Cuomo C.A."/>
            <person name="Lin Y.-C."/>
            <person name="Aerts A."/>
            <person name="Tisserant E."/>
            <person name="Veneault-Fourrey C."/>
            <person name="Joly D.L."/>
            <person name="Hacquard S."/>
            <person name="Amselem J."/>
            <person name="Cantarel B.L."/>
            <person name="Chiu R."/>
            <person name="Coutinho P.M."/>
            <person name="Feau N."/>
            <person name="Field M."/>
            <person name="Frey P."/>
            <person name="Gelhaye E."/>
            <person name="Goldberg J."/>
            <person name="Grabherr M.G."/>
            <person name="Kodira C.D."/>
            <person name="Kohler A."/>
            <person name="Kuees U."/>
            <person name="Lindquist E.A."/>
            <person name="Lucas S.M."/>
            <person name="Mago R."/>
            <person name="Mauceli E."/>
            <person name="Morin E."/>
            <person name="Murat C."/>
            <person name="Pangilinan J.L."/>
            <person name="Park R."/>
            <person name="Pearson M."/>
            <person name="Quesneville H."/>
            <person name="Rouhier N."/>
            <person name="Sakthikumar S."/>
            <person name="Salamov A.A."/>
            <person name="Schmutz J."/>
            <person name="Selles B."/>
            <person name="Shapiro H."/>
            <person name="Tanguay P."/>
            <person name="Tuskan G.A."/>
            <person name="Henrissat B."/>
            <person name="Van de Peer Y."/>
            <person name="Rouze P."/>
            <person name="Ellis J.G."/>
            <person name="Dodds P.N."/>
            <person name="Schein J.E."/>
            <person name="Zhong S."/>
            <person name="Hamelin R.C."/>
            <person name="Grigoriev I.V."/>
            <person name="Szabo L.J."/>
            <person name="Martin F."/>
        </authorList>
    </citation>
    <scope>NUCLEOTIDE SEQUENCE [LARGE SCALE GENOMIC DNA]</scope>
    <source>
        <strain evidence="5">CRL 75-36-700-3 / race SCCL</strain>
    </source>
</reference>
<reference key="1">
    <citation type="submission" date="2007-01" db="EMBL/GenBank/DDBJ databases">
        <title>The Genome Sequence of Puccinia graminis f. sp. tritici Strain CRL 75-36-700-3.</title>
        <authorList>
            <consortium name="The Broad Institute Genome Sequencing Platform"/>
            <person name="Birren B."/>
            <person name="Lander E."/>
            <person name="Galagan J."/>
            <person name="Nusbaum C."/>
            <person name="Devon K."/>
            <person name="Cuomo C."/>
            <person name="Jaffe D."/>
            <person name="Butler J."/>
            <person name="Alvarez P."/>
            <person name="Gnerre S."/>
            <person name="Grabherr M."/>
            <person name="Mauceli E."/>
            <person name="Brockman W."/>
            <person name="Young S."/>
            <person name="LaButti K."/>
            <person name="Sykes S."/>
            <person name="DeCaprio D."/>
            <person name="Crawford M."/>
            <person name="Koehrsen M."/>
            <person name="Engels R."/>
            <person name="Montgomery P."/>
            <person name="Pearson M."/>
            <person name="Howarth C."/>
            <person name="Larson L."/>
            <person name="White J."/>
            <person name="Zeng Q."/>
            <person name="Kodira C."/>
            <person name="Yandava C."/>
            <person name="Alvarado L."/>
            <person name="O'Leary S."/>
            <person name="Szabo L."/>
            <person name="Dean R."/>
            <person name="Schein J."/>
        </authorList>
    </citation>
    <scope>NUCLEOTIDE SEQUENCE</scope>
    <source>
        <strain>CRL 75-36-700-3</strain>
    </source>
</reference>
<dbReference type="KEGG" id="pgr:PGTG_01123"/>
<evidence type="ECO:0000256" key="3">
    <source>
        <dbReference type="SAM" id="SignalP"/>
    </source>
</evidence>
<evidence type="ECO:0000256" key="1">
    <source>
        <dbReference type="ARBA" id="ARBA00022801"/>
    </source>
</evidence>
<evidence type="ECO:0008006" key="6">
    <source>
        <dbReference type="Google" id="ProtNLM"/>
    </source>
</evidence>
<dbReference type="GeneID" id="10543784"/>
<dbReference type="InParanoid" id="E3JUR7"/>
<dbReference type="AlphaFoldDB" id="E3JUR7"/>
<dbReference type="InterPro" id="IPR012341">
    <property type="entry name" value="6hp_glycosidase-like_sf"/>
</dbReference>
<keyword evidence="5" id="KW-1185">Reference proteome</keyword>
<evidence type="ECO:0000313" key="4">
    <source>
        <dbReference type="EMBL" id="EFP75792.2"/>
    </source>
</evidence>
<dbReference type="Gene3D" id="1.50.10.10">
    <property type="match status" value="1"/>
</dbReference>
<gene>
    <name evidence="4" type="ORF">PGTG_01123</name>
</gene>
<dbReference type="Pfam" id="PF07470">
    <property type="entry name" value="Glyco_hydro_88"/>
    <property type="match status" value="1"/>
</dbReference>
<feature type="signal peptide" evidence="3">
    <location>
        <begin position="1"/>
        <end position="22"/>
    </location>
</feature>
<feature type="compositionally biased region" description="Basic and acidic residues" evidence="2">
    <location>
        <begin position="47"/>
        <end position="57"/>
    </location>
</feature>
<dbReference type="EMBL" id="DS178264">
    <property type="protein sequence ID" value="EFP75792.2"/>
    <property type="molecule type" value="Genomic_DNA"/>
</dbReference>
<dbReference type="GO" id="GO:0005975">
    <property type="term" value="P:carbohydrate metabolic process"/>
    <property type="evidence" value="ECO:0007669"/>
    <property type="project" value="InterPro"/>
</dbReference>
<keyword evidence="3" id="KW-0732">Signal</keyword>
<feature type="region of interest" description="Disordered" evidence="2">
    <location>
        <begin position="39"/>
        <end position="66"/>
    </location>
</feature>
<dbReference type="Proteomes" id="UP000008783">
    <property type="component" value="Unassembled WGS sequence"/>
</dbReference>
<dbReference type="InterPro" id="IPR010905">
    <property type="entry name" value="Glyco_hydro_88"/>
</dbReference>
<proteinExistence type="predicted"/>
<dbReference type="PANTHER" id="PTHR41814:SF1">
    <property type="entry name" value="CELLULASE"/>
    <property type="match status" value="1"/>
</dbReference>
<dbReference type="InterPro" id="IPR008928">
    <property type="entry name" value="6-hairpin_glycosidase_sf"/>
</dbReference>
<sequence length="514" mass="56957">MLGKLWLLLVVHISLPNVLCSALQELRITLADDSAPTLPISPTASVSERRSGRESRQTRTKRSIAGSESVSLLRKIQGSTRIALNVEPQSEKYVNAKILYSYAPDDNLVENSFDDTAHIVLKVLDQVASHRRVIFLMLTSSGQFMLFVVDSWEWGTQSQVLLEMQYQDLSVYATGRKLPLSQEDGPIEMPQSMLDLIDPILARRDPNTLPLVEGDGSAGDPASLGIAVLVASAATSNDSDRSQKYMKLAKDQLDWSLNHVPRSPEGAISQRNNEVQFWADFMYMLPPFLAYYGAATSNITLLQTAYDQVRLYRQKLQTSSDTKLWSHIIGGSYEDRLYWSTGNGWAAAGMMRVYATFNNLRDAGLYAKTEAWRNDLAEWVLEIANDAFTHQQLDTKLLPNYMLTDDTKRNYPDCSGTALIASAAYRLASLVPSYVPRLPMSTIAKSRIAIFSKYTNITTGAVGPVVDPMDWNAEKAFSGAKAEVGHVSPEGQALVLLLHAAWNSYSSAHSSTEI</sequence>
<dbReference type="VEuPathDB" id="FungiDB:PGTG_01123"/>
<dbReference type="eggNOG" id="ENOG502RZ5C">
    <property type="taxonomic scope" value="Eukaryota"/>
</dbReference>
<dbReference type="SUPFAM" id="SSF48208">
    <property type="entry name" value="Six-hairpin glycosidases"/>
    <property type="match status" value="1"/>
</dbReference>
<dbReference type="RefSeq" id="XP_003320211.2">
    <property type="nucleotide sequence ID" value="XM_003320163.2"/>
</dbReference>
<feature type="chain" id="PRO_5003173259" description="Cellulase" evidence="3">
    <location>
        <begin position="23"/>
        <end position="514"/>
    </location>
</feature>
<dbReference type="GO" id="GO:0016787">
    <property type="term" value="F:hydrolase activity"/>
    <property type="evidence" value="ECO:0007669"/>
    <property type="project" value="UniProtKB-KW"/>
</dbReference>
<accession>E3JUR7</accession>
<protein>
    <recommendedName>
        <fullName evidence="6">Cellulase</fullName>
    </recommendedName>
</protein>
<evidence type="ECO:0000256" key="2">
    <source>
        <dbReference type="SAM" id="MobiDB-lite"/>
    </source>
</evidence>
<keyword evidence="1" id="KW-0378">Hydrolase</keyword>
<dbReference type="HOGENOM" id="CLU_037534_3_0_1"/>
<dbReference type="OrthoDB" id="2497415at2759"/>
<organism evidence="4 5">
    <name type="scientific">Puccinia graminis f. sp. tritici (strain CRL 75-36-700-3 / race SCCL)</name>
    <name type="common">Black stem rust fungus</name>
    <dbReference type="NCBI Taxonomy" id="418459"/>
    <lineage>
        <taxon>Eukaryota</taxon>
        <taxon>Fungi</taxon>
        <taxon>Dikarya</taxon>
        <taxon>Basidiomycota</taxon>
        <taxon>Pucciniomycotina</taxon>
        <taxon>Pucciniomycetes</taxon>
        <taxon>Pucciniales</taxon>
        <taxon>Pucciniaceae</taxon>
        <taxon>Puccinia</taxon>
    </lineage>
</organism>
<name>E3JUR7_PUCGT</name>
<dbReference type="PANTHER" id="PTHR41814">
    <property type="entry name" value="EXPRESSED PROTEIN"/>
    <property type="match status" value="1"/>
</dbReference>